<evidence type="ECO:0000313" key="1">
    <source>
        <dbReference type="EMBL" id="TDG68081.1"/>
    </source>
</evidence>
<protein>
    <recommendedName>
        <fullName evidence="3">DUF2313 domain-containing protein</fullName>
    </recommendedName>
</protein>
<proteinExistence type="predicted"/>
<dbReference type="AlphaFoldDB" id="A0A4R5N8F4"/>
<dbReference type="Pfam" id="PF10076">
    <property type="entry name" value="Phage_Mu_Gp48"/>
    <property type="match status" value="1"/>
</dbReference>
<evidence type="ECO:0000313" key="2">
    <source>
        <dbReference type="Proteomes" id="UP000295681"/>
    </source>
</evidence>
<dbReference type="EMBL" id="PUFI01000014">
    <property type="protein sequence ID" value="TDG68081.1"/>
    <property type="molecule type" value="Genomic_DNA"/>
</dbReference>
<gene>
    <name evidence="1" type="ORF">C5L23_000387</name>
</gene>
<accession>A0A4R5N8F4</accession>
<organism evidence="1 2">
    <name type="scientific">Leuconostoc fallax</name>
    <dbReference type="NCBI Taxonomy" id="1251"/>
    <lineage>
        <taxon>Bacteria</taxon>
        <taxon>Bacillati</taxon>
        <taxon>Bacillota</taxon>
        <taxon>Bacilli</taxon>
        <taxon>Lactobacillales</taxon>
        <taxon>Lactobacillaceae</taxon>
        <taxon>Leuconostoc</taxon>
    </lineage>
</organism>
<evidence type="ECO:0008006" key="3">
    <source>
        <dbReference type="Google" id="ProtNLM"/>
    </source>
</evidence>
<reference evidence="1 2" key="1">
    <citation type="journal article" date="2019" name="Appl. Microbiol. Biotechnol.">
        <title>Uncovering carbohydrate metabolism through a genotype-phenotype association study of 56 lactic acid bacteria genomes.</title>
        <authorList>
            <person name="Buron-Moles G."/>
            <person name="Chailyan A."/>
            <person name="Dolejs I."/>
            <person name="Forster J."/>
            <person name="Miks M.H."/>
        </authorList>
    </citation>
    <scope>NUCLEOTIDE SEQUENCE [LARGE SCALE GENOMIC DNA]</scope>
    <source>
        <strain evidence="1 2">ATCC 700006</strain>
    </source>
</reference>
<keyword evidence="2" id="KW-1185">Reference proteome</keyword>
<sequence length="176" mass="20251">MANYRLMRLKNFLPEYYDDIYDMQMLLQVEQSQLDELQAAFSQSHQNMFVLTADESAINIFESIYNLNGTGLSLETRRYNVLTAMLPPEPITLLYINNLIRRLNINAKIESVSKNYHVNLQMYEVDGESSHRLDQLLQRFLPANLTYTKILNETSNTQQDINIGAAHATSIEIGGK</sequence>
<dbReference type="InterPro" id="IPR018755">
    <property type="entry name" value="Phage_Mu_Gp48"/>
</dbReference>
<dbReference type="STRING" id="907931.GCA_000165675_00958"/>
<comment type="caution">
    <text evidence="1">The sequence shown here is derived from an EMBL/GenBank/DDBJ whole genome shotgun (WGS) entry which is preliminary data.</text>
</comment>
<dbReference type="RefSeq" id="WP_010007781.1">
    <property type="nucleotide sequence ID" value="NZ_PUFI01000014.1"/>
</dbReference>
<name>A0A4R5N8F4_9LACO</name>
<dbReference type="Proteomes" id="UP000295681">
    <property type="component" value="Unassembled WGS sequence"/>
</dbReference>